<proteinExistence type="predicted"/>
<dbReference type="AlphaFoldDB" id="M0N1P4"/>
<dbReference type="Pfam" id="PF18000">
    <property type="entry name" value="Top6b_C"/>
    <property type="match status" value="1"/>
</dbReference>
<dbReference type="STRING" id="1227457.C451_16240"/>
<evidence type="ECO:0000313" key="5">
    <source>
        <dbReference type="Proteomes" id="UP000011680"/>
    </source>
</evidence>
<dbReference type="EC" id="5.99.1.3" evidence="4"/>
<keyword evidence="5" id="KW-1185">Reference proteome</keyword>
<feature type="domain" description="DNA topoisomerase VI subunit B transducer" evidence="2">
    <location>
        <begin position="139"/>
        <end position="303"/>
    </location>
</feature>
<comment type="caution">
    <text evidence="4">The sequence shown here is derived from an EMBL/GenBank/DDBJ whole genome shotgun (WGS) entry which is preliminary data.</text>
</comment>
<evidence type="ECO:0000256" key="1">
    <source>
        <dbReference type="SAM" id="Coils"/>
    </source>
</evidence>
<dbReference type="Gene3D" id="3.30.230.10">
    <property type="match status" value="1"/>
</dbReference>
<dbReference type="InterPro" id="IPR020568">
    <property type="entry name" value="Ribosomal_Su5_D2-typ_SF"/>
</dbReference>
<sequence length="433" mass="47250">MYKRQVQEKAVAAAWAVVRDDRTADLYTLADEATSTRKDDGVIESFAERLAAKFDGEGRARDRLRREVLEEYVERAAAMTAEREDVSFGETARENVTDALWSVAKTVPDDPPNVAAVAGDRDTASALLSAMAETDIIAPPTDCLSPITADLVRSGLEKEFDADFYASATRDAGVHGGDPFIVEAGIAYGGDLPAEGSVELLRFANRVPLVYQRGACATTDVLKGIGWRNYGLDQPGGSGMPNGPAVIMIHVASTNVPFTSESKDAIANIPAIEDEIELAVREAARELKSYLNKRRSMQQRREKQDVLGSILPEMADKLATVTEREELKIDDSLARIMNNVLVERRVENSHVELVVENNSGTSESPELTEIVSAEPTSVSDGARVVEMDGEWFIKWSPEVSSDDDSVLKYELADESDYDLDVTGIENAKLTVNT</sequence>
<dbReference type="Proteomes" id="UP000011680">
    <property type="component" value="Unassembled WGS sequence"/>
</dbReference>
<protein>
    <submittedName>
        <fullName evidence="4">DNA topoisomerase VI subunit B</fullName>
        <ecNumber evidence="4">5.99.1.3</ecNumber>
    </submittedName>
</protein>
<feature type="coiled-coil region" evidence="1">
    <location>
        <begin position="273"/>
        <end position="300"/>
    </location>
</feature>
<dbReference type="GO" id="GO:0006265">
    <property type="term" value="P:DNA topological change"/>
    <property type="evidence" value="ECO:0007669"/>
    <property type="project" value="InterPro"/>
</dbReference>
<dbReference type="Gene3D" id="6.10.20.80">
    <property type="match status" value="1"/>
</dbReference>
<dbReference type="InterPro" id="IPR015320">
    <property type="entry name" value="TopoVI_B_transducer"/>
</dbReference>
<evidence type="ECO:0000259" key="3">
    <source>
        <dbReference type="Pfam" id="PF18000"/>
    </source>
</evidence>
<dbReference type="PANTHER" id="PTHR48444:SF1">
    <property type="entry name" value="DNA TOPOISOMERASE 6 SUBUNIT B"/>
    <property type="match status" value="1"/>
</dbReference>
<name>M0N1P4_9EURY</name>
<dbReference type="SUPFAM" id="SSF54211">
    <property type="entry name" value="Ribosomal protein S5 domain 2-like"/>
    <property type="match status" value="1"/>
</dbReference>
<reference evidence="4 5" key="1">
    <citation type="journal article" date="2014" name="PLoS Genet.">
        <title>Phylogenetically driven sequencing of extremely halophilic archaea reveals strategies for static and dynamic osmo-response.</title>
        <authorList>
            <person name="Becker E.A."/>
            <person name="Seitzer P.M."/>
            <person name="Tritt A."/>
            <person name="Larsen D."/>
            <person name="Krusor M."/>
            <person name="Yao A.I."/>
            <person name="Wu D."/>
            <person name="Madern D."/>
            <person name="Eisen J.A."/>
            <person name="Darling A.E."/>
            <person name="Facciotti M.T."/>
        </authorList>
    </citation>
    <scope>NUCLEOTIDE SEQUENCE [LARGE SCALE GENOMIC DNA]</scope>
    <source>
        <strain evidence="4 5">JCM 13552</strain>
    </source>
</reference>
<dbReference type="PATRIC" id="fig|1227457.3.peg.3159"/>
<keyword evidence="1" id="KW-0175">Coiled coil</keyword>
<dbReference type="InterPro" id="IPR014721">
    <property type="entry name" value="Ribsml_uS5_D2-typ_fold_subgr"/>
</dbReference>
<dbReference type="GO" id="GO:0003918">
    <property type="term" value="F:DNA topoisomerase type II (double strand cut, ATP-hydrolyzing) activity"/>
    <property type="evidence" value="ECO:0007669"/>
    <property type="project" value="InterPro"/>
</dbReference>
<feature type="domain" description="DNA topoisomerase VI subunit B C-terminal" evidence="3">
    <location>
        <begin position="323"/>
        <end position="430"/>
    </location>
</feature>
<organism evidence="4 5">
    <name type="scientific">Halococcus thailandensis JCM 13552</name>
    <dbReference type="NCBI Taxonomy" id="1227457"/>
    <lineage>
        <taxon>Archaea</taxon>
        <taxon>Methanobacteriati</taxon>
        <taxon>Methanobacteriota</taxon>
        <taxon>Stenosarchaea group</taxon>
        <taxon>Halobacteria</taxon>
        <taxon>Halobacteriales</taxon>
        <taxon>Halococcaceae</taxon>
        <taxon>Halococcus</taxon>
    </lineage>
</organism>
<dbReference type="GO" id="GO:0003677">
    <property type="term" value="F:DNA binding"/>
    <property type="evidence" value="ECO:0007669"/>
    <property type="project" value="InterPro"/>
</dbReference>
<evidence type="ECO:0000313" key="4">
    <source>
        <dbReference type="EMBL" id="EMA50605.1"/>
    </source>
</evidence>
<dbReference type="InterPro" id="IPR040494">
    <property type="entry name" value="Top6b_C"/>
</dbReference>
<gene>
    <name evidence="4" type="ORF">C451_16240</name>
</gene>
<dbReference type="PANTHER" id="PTHR48444">
    <property type="entry name" value="DNA TOPOISOMERASE 6 SUBUNIT B"/>
    <property type="match status" value="1"/>
</dbReference>
<dbReference type="CDD" id="cd00823">
    <property type="entry name" value="TopoIIB_Trans"/>
    <property type="match status" value="1"/>
</dbReference>
<keyword evidence="4" id="KW-0413">Isomerase</keyword>
<dbReference type="Gene3D" id="2.60.40.2960">
    <property type="match status" value="1"/>
</dbReference>
<accession>M0N1P4</accession>
<evidence type="ECO:0000259" key="2">
    <source>
        <dbReference type="Pfam" id="PF09239"/>
    </source>
</evidence>
<dbReference type="eggNOG" id="arCOG01165">
    <property type="taxonomic scope" value="Archaea"/>
</dbReference>
<dbReference type="EMBL" id="AOMF01000168">
    <property type="protein sequence ID" value="EMA50605.1"/>
    <property type="molecule type" value="Genomic_DNA"/>
</dbReference>
<dbReference type="Pfam" id="PF09239">
    <property type="entry name" value="Topo-VIb_trans"/>
    <property type="match status" value="1"/>
</dbReference>